<evidence type="ECO:0000313" key="2">
    <source>
        <dbReference type="Proteomes" id="UP000268014"/>
    </source>
</evidence>
<dbReference type="EMBL" id="UZAF01018170">
    <property type="protein sequence ID" value="VDO48737.1"/>
    <property type="molecule type" value="Genomic_DNA"/>
</dbReference>
<evidence type="ECO:0000313" key="3">
    <source>
        <dbReference type="WBParaSite" id="HPLM_0001334101-mRNA-1"/>
    </source>
</evidence>
<organism evidence="3">
    <name type="scientific">Haemonchus placei</name>
    <name type="common">Barber's pole worm</name>
    <dbReference type="NCBI Taxonomy" id="6290"/>
    <lineage>
        <taxon>Eukaryota</taxon>
        <taxon>Metazoa</taxon>
        <taxon>Ecdysozoa</taxon>
        <taxon>Nematoda</taxon>
        <taxon>Chromadorea</taxon>
        <taxon>Rhabditida</taxon>
        <taxon>Rhabditina</taxon>
        <taxon>Rhabditomorpha</taxon>
        <taxon>Strongyloidea</taxon>
        <taxon>Trichostrongylidae</taxon>
        <taxon>Haemonchus</taxon>
    </lineage>
</organism>
<proteinExistence type="predicted"/>
<name>A0A0N4WPM7_HAEPC</name>
<accession>A0A0N4WPM7</accession>
<dbReference type="WBParaSite" id="HPLM_0001334101-mRNA-1">
    <property type="protein sequence ID" value="HPLM_0001334101-mRNA-1"/>
    <property type="gene ID" value="HPLM_0001334101"/>
</dbReference>
<reference evidence="1 2" key="2">
    <citation type="submission" date="2018-11" db="EMBL/GenBank/DDBJ databases">
        <authorList>
            <consortium name="Pathogen Informatics"/>
        </authorList>
    </citation>
    <scope>NUCLEOTIDE SEQUENCE [LARGE SCALE GENOMIC DNA]</scope>
    <source>
        <strain evidence="1 2">MHpl1</strain>
    </source>
</reference>
<reference evidence="3" key="1">
    <citation type="submission" date="2017-02" db="UniProtKB">
        <authorList>
            <consortium name="WormBaseParasite"/>
        </authorList>
    </citation>
    <scope>IDENTIFICATION</scope>
</reference>
<gene>
    <name evidence="1" type="ORF">HPLM_LOCUS13333</name>
</gene>
<evidence type="ECO:0000313" key="1">
    <source>
        <dbReference type="EMBL" id="VDO48737.1"/>
    </source>
</evidence>
<dbReference type="AlphaFoldDB" id="A0A0N4WPM7"/>
<dbReference type="Proteomes" id="UP000268014">
    <property type="component" value="Unassembled WGS sequence"/>
</dbReference>
<protein>
    <submittedName>
        <fullName evidence="1 3">Uncharacterized protein</fullName>
    </submittedName>
</protein>
<sequence length="93" mass="10466">MPFLENFALHLGYGSVSAVFVLDTPEFFKKIEELKDLGSPEFWSSDLKPGYRLFLPRQGRHLGVFAFHGSLSLVRPTVATQVLPVLMPWGAFI</sequence>
<keyword evidence="2" id="KW-1185">Reference proteome</keyword>